<evidence type="ECO:0000313" key="2">
    <source>
        <dbReference type="Proteomes" id="UP000023541"/>
    </source>
</evidence>
<dbReference type="PANTHER" id="PTHR41247:SF1">
    <property type="entry name" value="HTH-TYPE TRANSCRIPTIONAL REPRESSOR YCNK"/>
    <property type="match status" value="1"/>
</dbReference>
<dbReference type="PANTHER" id="PTHR41247">
    <property type="entry name" value="HTH-TYPE TRANSCRIPTIONAL REPRESSOR YCNK"/>
    <property type="match status" value="1"/>
</dbReference>
<gene>
    <name evidence="1" type="ORF">ATO12_04685</name>
</gene>
<dbReference type="Proteomes" id="UP000023541">
    <property type="component" value="Unassembled WGS sequence"/>
</dbReference>
<dbReference type="EMBL" id="AQRA01000010">
    <property type="protein sequence ID" value="EZH71918.1"/>
    <property type="molecule type" value="Genomic_DNA"/>
</dbReference>
<protein>
    <recommendedName>
        <fullName evidence="3">Copper chaperone NosL</fullName>
    </recommendedName>
</protein>
<dbReference type="RefSeq" id="WP_051575994.1">
    <property type="nucleotide sequence ID" value="NZ_AQRA01000010.1"/>
</dbReference>
<dbReference type="OrthoDB" id="9792749at2"/>
<dbReference type="Pfam" id="PF05573">
    <property type="entry name" value="NosL"/>
    <property type="match status" value="1"/>
</dbReference>
<dbReference type="PROSITE" id="PS51257">
    <property type="entry name" value="PROKAR_LIPOPROTEIN"/>
    <property type="match status" value="1"/>
</dbReference>
<evidence type="ECO:0008006" key="3">
    <source>
        <dbReference type="Google" id="ProtNLM"/>
    </source>
</evidence>
<accession>A0A023BQF4</accession>
<name>A0A023BQF4_9FLAO</name>
<dbReference type="STRING" id="1317122.ATO12_04685"/>
<organism evidence="1 2">
    <name type="scientific">Aquimarina atlantica</name>
    <dbReference type="NCBI Taxonomy" id="1317122"/>
    <lineage>
        <taxon>Bacteria</taxon>
        <taxon>Pseudomonadati</taxon>
        <taxon>Bacteroidota</taxon>
        <taxon>Flavobacteriia</taxon>
        <taxon>Flavobacteriales</taxon>
        <taxon>Flavobacteriaceae</taxon>
        <taxon>Aquimarina</taxon>
    </lineage>
</organism>
<dbReference type="AlphaFoldDB" id="A0A023BQF4"/>
<sequence>MEKYNFNHIIFFVLMTVFFGSCSVQPETIHYGEDNCHYCRMTIVDKIHGAEIVTKKGKVFKFDAVECMINYSAEIDKEEVSLYLTNHYDVPEELIDATQATFLISKNLSSPMGAFLTSFESKSSAEKVKSEKGGDIFTWEELLKHLKH</sequence>
<dbReference type="eggNOG" id="COG4314">
    <property type="taxonomic scope" value="Bacteria"/>
</dbReference>
<proteinExistence type="predicted"/>
<dbReference type="SUPFAM" id="SSF160387">
    <property type="entry name" value="NosL/MerB-like"/>
    <property type="match status" value="1"/>
</dbReference>
<comment type="caution">
    <text evidence="1">The sequence shown here is derived from an EMBL/GenBank/DDBJ whole genome shotgun (WGS) entry which is preliminary data.</text>
</comment>
<evidence type="ECO:0000313" key="1">
    <source>
        <dbReference type="EMBL" id="EZH71918.1"/>
    </source>
</evidence>
<dbReference type="InterPro" id="IPR008719">
    <property type="entry name" value="N2O_reductase_NosL"/>
</dbReference>
<reference evidence="1 2" key="1">
    <citation type="submission" date="2014-04" db="EMBL/GenBank/DDBJ databases">
        <title>Aquimarina sp. 22II-S11-z7 Genome Sequencing.</title>
        <authorList>
            <person name="Lai Q."/>
        </authorList>
    </citation>
    <scope>NUCLEOTIDE SEQUENCE [LARGE SCALE GENOMIC DNA]</scope>
    <source>
        <strain evidence="1 2">22II-S11-z7</strain>
    </source>
</reference>
<keyword evidence="2" id="KW-1185">Reference proteome</keyword>